<name>A0A084AIF0_STACB</name>
<dbReference type="InterPro" id="IPR000073">
    <property type="entry name" value="AB_hydrolase_1"/>
</dbReference>
<dbReference type="GO" id="GO:0008474">
    <property type="term" value="F:palmitoyl-(protein) hydrolase activity"/>
    <property type="evidence" value="ECO:0007669"/>
    <property type="project" value="TreeGrafter"/>
</dbReference>
<dbReference type="PANTHER" id="PTHR12277">
    <property type="entry name" value="ALPHA/BETA HYDROLASE DOMAIN-CONTAINING PROTEIN"/>
    <property type="match status" value="1"/>
</dbReference>
<keyword evidence="1" id="KW-0812">Transmembrane</keyword>
<dbReference type="OrthoDB" id="10249433at2759"/>
<organism evidence="3 4">
    <name type="scientific">Stachybotrys chartarum (strain CBS 109288 / IBT 7711)</name>
    <name type="common">Toxic black mold</name>
    <name type="synonym">Stilbospora chartarum</name>
    <dbReference type="NCBI Taxonomy" id="1280523"/>
    <lineage>
        <taxon>Eukaryota</taxon>
        <taxon>Fungi</taxon>
        <taxon>Dikarya</taxon>
        <taxon>Ascomycota</taxon>
        <taxon>Pezizomycotina</taxon>
        <taxon>Sordariomycetes</taxon>
        <taxon>Hypocreomycetidae</taxon>
        <taxon>Hypocreales</taxon>
        <taxon>Stachybotryaceae</taxon>
        <taxon>Stachybotrys</taxon>
    </lineage>
</organism>
<proteinExistence type="predicted"/>
<feature type="transmembrane region" description="Helical" evidence="1">
    <location>
        <begin position="55"/>
        <end position="75"/>
    </location>
</feature>
<feature type="domain" description="AB hydrolase-1" evidence="2">
    <location>
        <begin position="163"/>
        <end position="294"/>
    </location>
</feature>
<dbReference type="SUPFAM" id="SSF53474">
    <property type="entry name" value="alpha/beta-Hydrolases"/>
    <property type="match status" value="1"/>
</dbReference>
<evidence type="ECO:0000256" key="1">
    <source>
        <dbReference type="SAM" id="Phobius"/>
    </source>
</evidence>
<reference evidence="3 4" key="1">
    <citation type="journal article" date="2014" name="BMC Genomics">
        <title>Comparative genome sequencing reveals chemotype-specific gene clusters in the toxigenic black mold Stachybotrys.</title>
        <authorList>
            <person name="Semeiks J."/>
            <person name="Borek D."/>
            <person name="Otwinowski Z."/>
            <person name="Grishin N.V."/>
        </authorList>
    </citation>
    <scope>NUCLEOTIDE SEQUENCE [LARGE SCALE GENOMIC DNA]</scope>
    <source>
        <strain evidence="4">CBS 109288 / IBT 7711</strain>
    </source>
</reference>
<dbReference type="GO" id="GO:0016020">
    <property type="term" value="C:membrane"/>
    <property type="evidence" value="ECO:0007669"/>
    <property type="project" value="TreeGrafter"/>
</dbReference>
<keyword evidence="4" id="KW-1185">Reference proteome</keyword>
<dbReference type="PANTHER" id="PTHR12277:SF64">
    <property type="entry name" value="SUPERFAMILY HYDROLASE, PUTATIVE (AFU_ORTHOLOGUE AFUA_3G01760)-RELATED"/>
    <property type="match status" value="1"/>
</dbReference>
<sequence length="391" mass="43865">MAMRSLRALATAQRPWLRRSLTHRPTHPSRTWLLTLNGAGGTRKLHLAPFVMPPLIFSGLFLALWCWKCAMLVLFQNTIIYNPFLPPNARSMRIADFARECGGLEWREERIQSLDGTNIALCVTEVPPRSQASATVTPVYILYFQGNASSLPPRLPDISRILQRLQDANEASHYTVVCLSYRGFWTSHDRPSEPGINQDSQAALQWIAQLHQARRDGARSVAPVVVLWGQSIGCGFATNLAAVEDVHRPVKVDALVLETPFTSTRAMLRALYPQKWLPYQYLWPFLRNHLDSWKNLGVIAQRAEERTTRIYIVEAGKDELVPADHGAILYQRCRDVGLPVERYTIPGALHNEAMVRPAGKRLIAQAISSAVASVASVRAAHQLRATQKKRG</sequence>
<dbReference type="HOGENOM" id="CLU_043841_1_0_1"/>
<dbReference type="InterPro" id="IPR029058">
    <property type="entry name" value="AB_hydrolase_fold"/>
</dbReference>
<evidence type="ECO:0000313" key="4">
    <source>
        <dbReference type="Proteomes" id="UP000028045"/>
    </source>
</evidence>
<dbReference type="Pfam" id="PF00561">
    <property type="entry name" value="Abhydrolase_1"/>
    <property type="match status" value="1"/>
</dbReference>
<dbReference type="EMBL" id="KL648714">
    <property type="protein sequence ID" value="KEY65079.1"/>
    <property type="molecule type" value="Genomic_DNA"/>
</dbReference>
<protein>
    <recommendedName>
        <fullName evidence="2">AB hydrolase-1 domain-containing protein</fullName>
    </recommendedName>
</protein>
<dbReference type="AlphaFoldDB" id="A0A084AIF0"/>
<dbReference type="Proteomes" id="UP000028045">
    <property type="component" value="Unassembled WGS sequence"/>
</dbReference>
<keyword evidence="1" id="KW-1133">Transmembrane helix</keyword>
<keyword evidence="1" id="KW-0472">Membrane</keyword>
<evidence type="ECO:0000313" key="3">
    <source>
        <dbReference type="EMBL" id="KEY65079.1"/>
    </source>
</evidence>
<gene>
    <name evidence="3" type="ORF">S7711_08149</name>
</gene>
<accession>A0A084AIF0</accession>
<dbReference type="Gene3D" id="3.40.50.1820">
    <property type="entry name" value="alpha/beta hydrolase"/>
    <property type="match status" value="1"/>
</dbReference>
<evidence type="ECO:0000259" key="2">
    <source>
        <dbReference type="Pfam" id="PF00561"/>
    </source>
</evidence>